<dbReference type="EMBL" id="JAIGNK010000001">
    <property type="protein sequence ID" value="MBX7457171.1"/>
    <property type="molecule type" value="Genomic_DNA"/>
</dbReference>
<dbReference type="Proteomes" id="UP000783253">
    <property type="component" value="Unassembled WGS sequence"/>
</dbReference>
<proteinExistence type="predicted"/>
<organism evidence="1 2">
    <name type="scientific">Qipengyuania polymorpha</name>
    <dbReference type="NCBI Taxonomy" id="2867234"/>
    <lineage>
        <taxon>Bacteria</taxon>
        <taxon>Pseudomonadati</taxon>
        <taxon>Pseudomonadota</taxon>
        <taxon>Alphaproteobacteria</taxon>
        <taxon>Sphingomonadales</taxon>
        <taxon>Erythrobacteraceae</taxon>
        <taxon>Qipengyuania</taxon>
    </lineage>
</organism>
<dbReference type="RefSeq" id="WP_221572502.1">
    <property type="nucleotide sequence ID" value="NZ_JAIGNK010000001.1"/>
</dbReference>
<evidence type="ECO:0000313" key="2">
    <source>
        <dbReference type="Proteomes" id="UP000783253"/>
    </source>
</evidence>
<evidence type="ECO:0000313" key="1">
    <source>
        <dbReference type="EMBL" id="MBX7457171.1"/>
    </source>
</evidence>
<protein>
    <submittedName>
        <fullName evidence="1">Uncharacterized protein</fullName>
    </submittedName>
</protein>
<name>A0ABS7IUT2_9SPHN</name>
<accession>A0ABS7IUT2</accession>
<sequence length="108" mass="11942">MSVRFAAARDIARSPIARVLNRGEIELAANDHDELEGFMSETTVAALRHFGEFGLRAVEVAAHNAQVAAAAHETEDYRHWLGICRALDRQAAQRVEASLMTEDERLIG</sequence>
<gene>
    <name evidence="1" type="ORF">K3152_02830</name>
</gene>
<reference evidence="1 2" key="1">
    <citation type="submission" date="2021-08" db="EMBL/GenBank/DDBJ databases">
        <title>Comparative Genomics Analysis of the Genus Qipengyuania Reveals Extensive Genetic Diversity and Metabolic Versatility, Including the Description of Fifteen Novel Species.</title>
        <authorList>
            <person name="Liu Y."/>
        </authorList>
    </citation>
    <scope>NUCLEOTIDE SEQUENCE [LARGE SCALE GENOMIC DNA]</scope>
    <source>
        <strain evidence="1 2">1NDH17</strain>
    </source>
</reference>
<comment type="caution">
    <text evidence="1">The sequence shown here is derived from an EMBL/GenBank/DDBJ whole genome shotgun (WGS) entry which is preliminary data.</text>
</comment>
<keyword evidence="2" id="KW-1185">Reference proteome</keyword>